<dbReference type="AlphaFoldDB" id="A0A8D8LX18"/>
<proteinExistence type="predicted"/>
<name>A0A8D8LX18_9HEMI</name>
<organism evidence="1">
    <name type="scientific">Cacopsylla melanoneura</name>
    <dbReference type="NCBI Taxonomy" id="428564"/>
    <lineage>
        <taxon>Eukaryota</taxon>
        <taxon>Metazoa</taxon>
        <taxon>Ecdysozoa</taxon>
        <taxon>Arthropoda</taxon>
        <taxon>Hexapoda</taxon>
        <taxon>Insecta</taxon>
        <taxon>Pterygota</taxon>
        <taxon>Neoptera</taxon>
        <taxon>Paraneoptera</taxon>
        <taxon>Hemiptera</taxon>
        <taxon>Sternorrhyncha</taxon>
        <taxon>Psylloidea</taxon>
        <taxon>Psyllidae</taxon>
        <taxon>Psyllinae</taxon>
        <taxon>Cacopsylla</taxon>
    </lineage>
</organism>
<protein>
    <submittedName>
        <fullName evidence="1">Uncharacterized protein</fullName>
    </submittedName>
</protein>
<dbReference type="EMBL" id="HBUF01036359">
    <property type="protein sequence ID" value="CAG6616616.1"/>
    <property type="molecule type" value="Transcribed_RNA"/>
</dbReference>
<reference evidence="1" key="1">
    <citation type="submission" date="2021-05" db="EMBL/GenBank/DDBJ databases">
        <authorList>
            <person name="Alioto T."/>
            <person name="Alioto T."/>
            <person name="Gomez Garrido J."/>
        </authorList>
    </citation>
    <scope>NUCLEOTIDE SEQUENCE</scope>
</reference>
<sequence>MKEQNGLYCKYNTLYSEAGQRHFECLIDTRANFFPKYESTISSRLSPNTGTSFNSSFAVSHLGFMSTAEYGYTCSSSFIYPGSSNMMPLSPLSRPYSWIFILMTPAMCF</sequence>
<evidence type="ECO:0000313" key="1">
    <source>
        <dbReference type="EMBL" id="CAG6616616.1"/>
    </source>
</evidence>
<accession>A0A8D8LX18</accession>